<dbReference type="RefSeq" id="WP_380033988.1">
    <property type="nucleotide sequence ID" value="NZ_JBHSHB010000016.1"/>
</dbReference>
<dbReference type="Proteomes" id="UP001595878">
    <property type="component" value="Unassembled WGS sequence"/>
</dbReference>
<dbReference type="PROSITE" id="PS51257">
    <property type="entry name" value="PROKAR_LIPOPROTEIN"/>
    <property type="match status" value="1"/>
</dbReference>
<evidence type="ECO:0000313" key="1">
    <source>
        <dbReference type="EMBL" id="MFC4690725.1"/>
    </source>
</evidence>
<reference evidence="2" key="1">
    <citation type="journal article" date="2019" name="Int. J. Syst. Evol. Microbiol.">
        <title>The Global Catalogue of Microorganisms (GCM) 10K type strain sequencing project: providing services to taxonomists for standard genome sequencing and annotation.</title>
        <authorList>
            <consortium name="The Broad Institute Genomics Platform"/>
            <consortium name="The Broad Institute Genome Sequencing Center for Infectious Disease"/>
            <person name="Wu L."/>
            <person name="Ma J."/>
        </authorList>
    </citation>
    <scope>NUCLEOTIDE SEQUENCE [LARGE SCALE GENOMIC DNA]</scope>
    <source>
        <strain evidence="2">CGMCC 4.7427</strain>
    </source>
</reference>
<sequence length="160" mass="18643">MKYTLKFMLILIIIISCTKKSIDDNYIFLEDKLELENLNLQEFDIWHPSHSDKNKAKLMIDKSITAYKINPDVPTQHKMKSNYYYQLVPYVLANGDKVFYVNALCESFVKNPVPNFEDPQPKQVSLRNGILKVNDGGICFWNITINIDEMSYSNFKSNAF</sequence>
<gene>
    <name evidence="1" type="ORF">ACFO5T_09835</name>
</gene>
<dbReference type="EMBL" id="JBHSHB010000016">
    <property type="protein sequence ID" value="MFC4690725.1"/>
    <property type="molecule type" value="Genomic_DNA"/>
</dbReference>
<organism evidence="1 2">
    <name type="scientific">Dokdonia genika</name>
    <dbReference type="NCBI Taxonomy" id="308113"/>
    <lineage>
        <taxon>Bacteria</taxon>
        <taxon>Pseudomonadati</taxon>
        <taxon>Bacteroidota</taxon>
        <taxon>Flavobacteriia</taxon>
        <taxon>Flavobacteriales</taxon>
        <taxon>Flavobacteriaceae</taxon>
        <taxon>Dokdonia</taxon>
    </lineage>
</organism>
<accession>A0ABV9LAX1</accession>
<comment type="caution">
    <text evidence="1">The sequence shown here is derived from an EMBL/GenBank/DDBJ whole genome shotgun (WGS) entry which is preliminary data.</text>
</comment>
<keyword evidence="2" id="KW-1185">Reference proteome</keyword>
<protein>
    <submittedName>
        <fullName evidence="1">Uncharacterized protein</fullName>
    </submittedName>
</protein>
<evidence type="ECO:0000313" key="2">
    <source>
        <dbReference type="Proteomes" id="UP001595878"/>
    </source>
</evidence>
<name>A0ABV9LAX1_9FLAO</name>
<proteinExistence type="predicted"/>